<dbReference type="Gene3D" id="3.60.21.10">
    <property type="match status" value="1"/>
</dbReference>
<dbReference type="GO" id="GO:0110154">
    <property type="term" value="P:RNA decapping"/>
    <property type="evidence" value="ECO:0007669"/>
    <property type="project" value="TreeGrafter"/>
</dbReference>
<evidence type="ECO:0000259" key="1">
    <source>
        <dbReference type="Pfam" id="PF00149"/>
    </source>
</evidence>
<dbReference type="HOGENOM" id="CLU_023125_4_1_5"/>
<dbReference type="eggNOG" id="COG0639">
    <property type="taxonomic scope" value="Bacteria"/>
</dbReference>
<evidence type="ECO:0000313" key="3">
    <source>
        <dbReference type="Proteomes" id="UP000004310"/>
    </source>
</evidence>
<dbReference type="InterPro" id="IPR004843">
    <property type="entry name" value="Calcineurin-like_PHP"/>
</dbReference>
<sequence length="286" mass="31729">MISNDVFPTIRTGSCALDDVGLPKRIIAISDIHGMSGHFDRLVSSLDEIEELEDAAFYILGDMVDRGPDSRGVVNRVIALMDRRKGSLTFIGNHDMWFLRFLRDELDPYEIDMWLTQGGKETLESYGASLAETLASARRLVIEAAPGHCAMLEAAESIALIGDFAFVHAGVDPLRPLDRQSREDCAWIRSPFMRHEGRLSHVVVHGHTPQKGKRPTITENRISIDTGAVYGGLLTAAIIDREHRRLDFVATDGGSIARSDPHRLDRGFGTALEDFTVNQFVGKRFA</sequence>
<dbReference type="InterPro" id="IPR050126">
    <property type="entry name" value="Ap4A_hydrolase"/>
</dbReference>
<feature type="domain" description="Calcineurin-like phosphoesterase" evidence="1">
    <location>
        <begin position="25"/>
        <end position="219"/>
    </location>
</feature>
<dbReference type="GO" id="GO:0005737">
    <property type="term" value="C:cytoplasm"/>
    <property type="evidence" value="ECO:0007669"/>
    <property type="project" value="TreeGrafter"/>
</dbReference>
<dbReference type="GO" id="GO:0016791">
    <property type="term" value="F:phosphatase activity"/>
    <property type="evidence" value="ECO:0007669"/>
    <property type="project" value="TreeGrafter"/>
</dbReference>
<protein>
    <submittedName>
        <fullName evidence="2">Serine/threonine protein phosphatase</fullName>
    </submittedName>
</protein>
<dbReference type="AlphaFoldDB" id="Q0G617"/>
<dbReference type="RefSeq" id="WP_007066871.1">
    <property type="nucleotide sequence ID" value="NZ_DS022272.1"/>
</dbReference>
<accession>Q0G617</accession>
<dbReference type="GO" id="GO:0008803">
    <property type="term" value="F:bis(5'-nucleosyl)-tetraphosphatase (symmetrical) activity"/>
    <property type="evidence" value="ECO:0007669"/>
    <property type="project" value="TreeGrafter"/>
</dbReference>
<dbReference type="STRING" id="217511.GCA_001463845_00496"/>
<dbReference type="EMBL" id="AATP01000001">
    <property type="protein sequence ID" value="EAU42897.1"/>
    <property type="molecule type" value="Genomic_DNA"/>
</dbReference>
<dbReference type="Pfam" id="PF00149">
    <property type="entry name" value="Metallophos"/>
    <property type="match status" value="1"/>
</dbReference>
<gene>
    <name evidence="2" type="ORF">FP2506_08646</name>
</gene>
<dbReference type="InterPro" id="IPR029052">
    <property type="entry name" value="Metallo-depent_PP-like"/>
</dbReference>
<keyword evidence="3" id="KW-1185">Reference proteome</keyword>
<dbReference type="SUPFAM" id="SSF56300">
    <property type="entry name" value="Metallo-dependent phosphatases"/>
    <property type="match status" value="1"/>
</dbReference>
<dbReference type="Proteomes" id="UP000004310">
    <property type="component" value="Unassembled WGS sequence"/>
</dbReference>
<comment type="caution">
    <text evidence="2">The sequence shown here is derived from an EMBL/GenBank/DDBJ whole genome shotgun (WGS) entry which is preliminary data.</text>
</comment>
<proteinExistence type="predicted"/>
<dbReference type="PANTHER" id="PTHR42850">
    <property type="entry name" value="METALLOPHOSPHOESTERASE"/>
    <property type="match status" value="1"/>
</dbReference>
<name>Q0G617_9HYPH</name>
<evidence type="ECO:0000313" key="2">
    <source>
        <dbReference type="EMBL" id="EAU42897.1"/>
    </source>
</evidence>
<reference evidence="2 3" key="1">
    <citation type="journal article" date="2010" name="J. Bacteriol.">
        <title>Genome sequence of Fulvimarina pelagi HTCC2506T, a Mn(II)-oxidizing alphaproteobacterium possessing an aerobic anoxygenic photosynthetic gene cluster and Xanthorhodopsin.</title>
        <authorList>
            <person name="Kang I."/>
            <person name="Oh H.M."/>
            <person name="Lim S.I."/>
            <person name="Ferriera S."/>
            <person name="Giovannoni S.J."/>
            <person name="Cho J.C."/>
        </authorList>
    </citation>
    <scope>NUCLEOTIDE SEQUENCE [LARGE SCALE GENOMIC DNA]</scope>
    <source>
        <strain evidence="2 3">HTCC2506</strain>
    </source>
</reference>
<dbReference type="PANTHER" id="PTHR42850:SF4">
    <property type="entry name" value="ZINC-DEPENDENT ENDOPOLYPHOSPHATASE"/>
    <property type="match status" value="1"/>
</dbReference>
<organism evidence="2 3">
    <name type="scientific">Fulvimarina pelagi HTCC2506</name>
    <dbReference type="NCBI Taxonomy" id="314231"/>
    <lineage>
        <taxon>Bacteria</taxon>
        <taxon>Pseudomonadati</taxon>
        <taxon>Pseudomonadota</taxon>
        <taxon>Alphaproteobacteria</taxon>
        <taxon>Hyphomicrobiales</taxon>
        <taxon>Aurantimonadaceae</taxon>
        <taxon>Fulvimarina</taxon>
    </lineage>
</organism>